<name>Q0RYC9_RHOJR</name>
<proteinExistence type="predicted"/>
<evidence type="ECO:0000313" key="3">
    <source>
        <dbReference type="Proteomes" id="UP000008710"/>
    </source>
</evidence>
<accession>Q0RYC9</accession>
<feature type="region of interest" description="Disordered" evidence="1">
    <location>
        <begin position="119"/>
        <end position="167"/>
    </location>
</feature>
<dbReference type="EMBL" id="CP000432">
    <property type="protein sequence ID" value="ABG99707.1"/>
    <property type="molecule type" value="Genomic_DNA"/>
</dbReference>
<sequence>MTSFLHLPRIKPGSEVSGETGEAQGCNERLTRPGGYHDAWCAHCRVGGNRDHVAEVNLAKRALLGRGAAVRTRGTKPEIRRVEHAPVRKCRDKTGPTRLGRGIAVSAAVFLPRHPGVGVTRSSTRPASQASVWDTVEPAAPHGVTGSREARTSSPPATPVAESMRFT</sequence>
<reference evidence="3" key="1">
    <citation type="journal article" date="2006" name="Proc. Natl. Acad. Sci. U.S.A.">
        <title>The complete genome of Rhodococcus sp. RHA1 provides insights into a catabolic powerhouse.</title>
        <authorList>
            <person name="McLeod M.P."/>
            <person name="Warren R.L."/>
            <person name="Hsiao W.W.L."/>
            <person name="Araki N."/>
            <person name="Myhre M."/>
            <person name="Fernandes C."/>
            <person name="Miyazawa D."/>
            <person name="Wong W."/>
            <person name="Lillquist A.L."/>
            <person name="Wang D."/>
            <person name="Dosanjh M."/>
            <person name="Hara H."/>
            <person name="Petrescu A."/>
            <person name="Morin R.D."/>
            <person name="Yang G."/>
            <person name="Stott J.M."/>
            <person name="Schein J.E."/>
            <person name="Shin H."/>
            <person name="Smailus D."/>
            <person name="Siddiqui A.S."/>
            <person name="Marra M.A."/>
            <person name="Jones S.J.M."/>
            <person name="Holt R."/>
            <person name="Brinkman F.S.L."/>
            <person name="Miyauchi K."/>
            <person name="Fukuda M."/>
            <person name="Davies J.E."/>
            <person name="Mohn W.W."/>
            <person name="Eltis L.D."/>
        </authorList>
    </citation>
    <scope>NUCLEOTIDE SEQUENCE [LARGE SCALE GENOMIC DNA]</scope>
    <source>
        <strain evidence="3">RHA1</strain>
    </source>
</reference>
<organism evidence="2 3">
    <name type="scientific">Rhodococcus jostii (strain RHA1)</name>
    <dbReference type="NCBI Taxonomy" id="101510"/>
    <lineage>
        <taxon>Bacteria</taxon>
        <taxon>Bacillati</taxon>
        <taxon>Actinomycetota</taxon>
        <taxon>Actinomycetes</taxon>
        <taxon>Mycobacteriales</taxon>
        <taxon>Nocardiaceae</taxon>
        <taxon>Rhodococcus</taxon>
    </lineage>
</organism>
<protein>
    <submittedName>
        <fullName evidence="2">Uncharacterized protein</fullName>
    </submittedName>
</protein>
<gene>
    <name evidence="2" type="ordered locus">RHA1_ro08663</name>
</gene>
<geneLocation type="plasmid" evidence="2 3">
    <name>pRHL1</name>
</geneLocation>
<evidence type="ECO:0000313" key="2">
    <source>
        <dbReference type="EMBL" id="ABG99707.1"/>
    </source>
</evidence>
<dbReference type="HOGENOM" id="CLU_1593266_0_0_11"/>
<feature type="compositionally biased region" description="Polar residues" evidence="1">
    <location>
        <begin position="120"/>
        <end position="132"/>
    </location>
</feature>
<evidence type="ECO:0000256" key="1">
    <source>
        <dbReference type="SAM" id="MobiDB-lite"/>
    </source>
</evidence>
<feature type="region of interest" description="Disordered" evidence="1">
    <location>
        <begin position="1"/>
        <end position="25"/>
    </location>
</feature>
<dbReference type="KEGG" id="rha:RHA1_ro08663"/>
<dbReference type="AlphaFoldDB" id="Q0RYC9"/>
<keyword evidence="2" id="KW-0614">Plasmid</keyword>
<dbReference type="Proteomes" id="UP000008710">
    <property type="component" value="Plasmid pRHL1"/>
</dbReference>